<dbReference type="Pfam" id="PF09826">
    <property type="entry name" value="Beta_propel"/>
    <property type="match status" value="1"/>
</dbReference>
<dbReference type="EMBL" id="JEMA01000167">
    <property type="protein sequence ID" value="KYF73824.1"/>
    <property type="molecule type" value="Genomic_DNA"/>
</dbReference>
<dbReference type="Proteomes" id="UP000075260">
    <property type="component" value="Unassembled WGS sequence"/>
</dbReference>
<accession>A0A150R0T7</accession>
<feature type="chain" id="PRO_5007567567" description="Secreted protein" evidence="1">
    <location>
        <begin position="22"/>
        <end position="731"/>
    </location>
</feature>
<sequence length="731" mass="77453">MRSIPRTCTLVSLLALGVSFAACSVASGGSVIPGGQGTPDEPEKPVETAVAQSALTPAASCDEVEALVRERLKQNMTKELEGYREIALGQLEQGCYPVYDSGVGASTGAGGYPTSPGAGAVDDGGAAEDYSTTNTQEADVDEADFIKNDGGHVYLLAHGKLQIFDAWPAADTHLVASVAIEGEPKKLFVHDERALVYSSLTPEFVGDFSEYHGECTYGYDCEFTGDGTPLVVTELDLSDISAPTVVRRMKFSGSFINARRIGSAVHTVVASPEPTVEGLSFWPQGVDVCALAEAGVTPGAVDAVNDAFDALLQENLDVIDAAPLDLALPTVEDTIYRDGVAHPRSDDPFAACENYYLSNTGDGQSFLSIVSTELGSAALGQTTVVGKPGAVYATSEALYVASRHAYGAAYGWFYEDGAATPDATTVHKFALNDRALPSAYMGSGAVKGRVLNQFALSEHDGYLRVATTTGHLPDPATHNTVASMKLEGGELVVKGMVDNLAPGEDIRSVRFYGDVGFMVTFKKTDPLFTLDFSEPEAPKVRGELKIPGFSTYMHMIDEGHVLSIGYDAADQGDFAFFQGIMLQIFDVTDLDEPKLTHREVIGTRGSTSDAATNHLAFNYFAQRGLLGLPMVLCEGGSGGNFGDTMTFSGLLVYKVDVAEGFTSVGGLAHPLPDASSDPYHSGCSSWWTQPNSYVKRSVFLEDYVYSVSAGEIRVAHVSDLASPLVVVPLAP</sequence>
<dbReference type="AlphaFoldDB" id="A0A150R0T7"/>
<reference evidence="2 3" key="1">
    <citation type="submission" date="2014-02" db="EMBL/GenBank/DDBJ databases">
        <title>The small core and large imbalanced accessory genome model reveals a collaborative survival strategy of Sorangium cellulosum strains in nature.</title>
        <authorList>
            <person name="Han K."/>
            <person name="Peng R."/>
            <person name="Blom J."/>
            <person name="Li Y.-Z."/>
        </authorList>
    </citation>
    <scope>NUCLEOTIDE SEQUENCE [LARGE SCALE GENOMIC DNA]</scope>
    <source>
        <strain evidence="2 3">So0008-312</strain>
    </source>
</reference>
<evidence type="ECO:0008006" key="4">
    <source>
        <dbReference type="Google" id="ProtNLM"/>
    </source>
</evidence>
<evidence type="ECO:0000256" key="1">
    <source>
        <dbReference type="SAM" id="SignalP"/>
    </source>
</evidence>
<gene>
    <name evidence="2" type="ORF">BE15_11120</name>
</gene>
<keyword evidence="1" id="KW-0732">Signal</keyword>
<dbReference type="PROSITE" id="PS51257">
    <property type="entry name" value="PROKAR_LIPOPROTEIN"/>
    <property type="match status" value="1"/>
</dbReference>
<dbReference type="InterPro" id="IPR019198">
    <property type="entry name" value="Beta_propeller_containing"/>
</dbReference>
<name>A0A150R0T7_SORCE</name>
<comment type="caution">
    <text evidence="2">The sequence shown here is derived from an EMBL/GenBank/DDBJ whole genome shotgun (WGS) entry which is preliminary data.</text>
</comment>
<feature type="signal peptide" evidence="1">
    <location>
        <begin position="1"/>
        <end position="21"/>
    </location>
</feature>
<proteinExistence type="predicted"/>
<evidence type="ECO:0000313" key="2">
    <source>
        <dbReference type="EMBL" id="KYF73824.1"/>
    </source>
</evidence>
<protein>
    <recommendedName>
        <fullName evidence="4">Secreted protein</fullName>
    </recommendedName>
</protein>
<evidence type="ECO:0000313" key="3">
    <source>
        <dbReference type="Proteomes" id="UP000075260"/>
    </source>
</evidence>
<dbReference type="RefSeq" id="WP_061605537.1">
    <property type="nucleotide sequence ID" value="NZ_JEMA01000167.1"/>
</dbReference>
<organism evidence="2 3">
    <name type="scientific">Sorangium cellulosum</name>
    <name type="common">Polyangium cellulosum</name>
    <dbReference type="NCBI Taxonomy" id="56"/>
    <lineage>
        <taxon>Bacteria</taxon>
        <taxon>Pseudomonadati</taxon>
        <taxon>Myxococcota</taxon>
        <taxon>Polyangia</taxon>
        <taxon>Polyangiales</taxon>
        <taxon>Polyangiaceae</taxon>
        <taxon>Sorangium</taxon>
    </lineage>
</organism>